<feature type="transmembrane region" description="Helical" evidence="1">
    <location>
        <begin position="28"/>
        <end position="45"/>
    </location>
</feature>
<dbReference type="OrthoDB" id="1952191at2"/>
<dbReference type="EMBL" id="JWIR02000068">
    <property type="protein sequence ID" value="KKB35792.1"/>
    <property type="molecule type" value="Genomic_DNA"/>
</dbReference>
<gene>
    <name evidence="2" type="ORF">QY95_03282</name>
</gene>
<evidence type="ECO:0000313" key="3">
    <source>
        <dbReference type="Proteomes" id="UP000031563"/>
    </source>
</evidence>
<reference evidence="2" key="1">
    <citation type="submission" date="2015-02" db="EMBL/GenBank/DDBJ databases">
        <title>Genome Assembly of Bacillaceae bacterium MTCC 8252.</title>
        <authorList>
            <person name="Verma A."/>
            <person name="Khatri I."/>
            <person name="Mual P."/>
            <person name="Subramanian S."/>
            <person name="Krishnamurthi S."/>
        </authorList>
    </citation>
    <scope>NUCLEOTIDE SEQUENCE [LARGE SCALE GENOMIC DNA]</scope>
    <source>
        <strain evidence="2">MTCC 8252</strain>
    </source>
</reference>
<proteinExistence type="predicted"/>
<keyword evidence="3" id="KW-1185">Reference proteome</keyword>
<sequence length="256" mass="29897">MKNYRLYILMACWAICIAAQLLLPAPVFLIQTMIIILSLLTMMFLKTMFNFLIFLSIVLAYGFGLTVYSINYQIFNEGQYQLILAHLLLTSSLLLNWLIIHELKALYQKMQEMQARLHYLEKFDEQTKALSFQEFKERGLLIETAMRRRGEKGQLLYFRMNEHIPMSVKASLRQEFAKVCLHTIRTNFDLITSPTEEEVLILLQGTTPAGRDIVISRLEENVRKNLNFVSMPYSVHFFEVENLEKKLDELIGRKGA</sequence>
<keyword evidence="1" id="KW-0812">Transmembrane</keyword>
<accession>A0A0F5HJR0</accession>
<dbReference type="STRING" id="1221996.QY95_03282"/>
<dbReference type="Proteomes" id="UP000031563">
    <property type="component" value="Unassembled WGS sequence"/>
</dbReference>
<accession>A0A0F5HSG7</accession>
<feature type="transmembrane region" description="Helical" evidence="1">
    <location>
        <begin position="52"/>
        <end position="74"/>
    </location>
</feature>
<organism evidence="2 3">
    <name type="scientific">Bacillus thermotolerans</name>
    <name type="common">Quasibacillus thermotolerans</name>
    <dbReference type="NCBI Taxonomy" id="1221996"/>
    <lineage>
        <taxon>Bacteria</taxon>
        <taxon>Bacillati</taxon>
        <taxon>Bacillota</taxon>
        <taxon>Bacilli</taxon>
        <taxon>Bacillales</taxon>
        <taxon>Bacillaceae</taxon>
        <taxon>Bacillus</taxon>
    </lineage>
</organism>
<dbReference type="RefSeq" id="WP_039236020.1">
    <property type="nucleotide sequence ID" value="NZ_JWIR02000068.1"/>
</dbReference>
<evidence type="ECO:0000313" key="2">
    <source>
        <dbReference type="EMBL" id="KKB35792.1"/>
    </source>
</evidence>
<comment type="caution">
    <text evidence="2">The sequence shown here is derived from an EMBL/GenBank/DDBJ whole genome shotgun (WGS) entry which is preliminary data.</text>
</comment>
<keyword evidence="1" id="KW-0472">Membrane</keyword>
<dbReference type="AlphaFoldDB" id="A0A0F5HJR0"/>
<protein>
    <recommendedName>
        <fullName evidence="4">GGDEF domain-containing protein</fullName>
    </recommendedName>
</protein>
<name>A0A0F5HJR0_BACTR</name>
<evidence type="ECO:0008006" key="4">
    <source>
        <dbReference type="Google" id="ProtNLM"/>
    </source>
</evidence>
<keyword evidence="1" id="KW-1133">Transmembrane helix</keyword>
<evidence type="ECO:0000256" key="1">
    <source>
        <dbReference type="SAM" id="Phobius"/>
    </source>
</evidence>
<feature type="transmembrane region" description="Helical" evidence="1">
    <location>
        <begin position="80"/>
        <end position="100"/>
    </location>
</feature>